<dbReference type="PANTHER" id="PTHR47691:SF3">
    <property type="entry name" value="HTH-TYPE TRANSCRIPTIONAL REGULATOR RV0890C-RELATED"/>
    <property type="match status" value="1"/>
</dbReference>
<dbReference type="SUPFAM" id="SSF52540">
    <property type="entry name" value="P-loop containing nucleoside triphosphate hydrolases"/>
    <property type="match status" value="1"/>
</dbReference>
<organism evidence="1 2">
    <name type="scientific">Rhodococcus opacus (strain B4)</name>
    <dbReference type="NCBI Taxonomy" id="632772"/>
    <lineage>
        <taxon>Bacteria</taxon>
        <taxon>Bacillati</taxon>
        <taxon>Actinomycetota</taxon>
        <taxon>Actinomycetes</taxon>
        <taxon>Mycobacteriales</taxon>
        <taxon>Nocardiaceae</taxon>
        <taxon>Rhodococcus</taxon>
    </lineage>
</organism>
<dbReference type="RefSeq" id="WP_012690103.1">
    <property type="nucleotide sequence ID" value="NC_012522.1"/>
</dbReference>
<dbReference type="Gene3D" id="3.40.50.300">
    <property type="entry name" value="P-loop containing nucleotide triphosphate hydrolases"/>
    <property type="match status" value="1"/>
</dbReference>
<name>C1B5M1_RHOOB</name>
<protein>
    <submittedName>
        <fullName evidence="1">Putative LuxR family transcriptional regulator</fullName>
    </submittedName>
</protein>
<dbReference type="EMBL" id="AP011115">
    <property type="protein sequence ID" value="BAH51147.1"/>
    <property type="molecule type" value="Genomic_DNA"/>
</dbReference>
<dbReference type="AlphaFoldDB" id="C1B5M1"/>
<dbReference type="Proteomes" id="UP000002212">
    <property type="component" value="Chromosome"/>
</dbReference>
<accession>C1B5M1</accession>
<proteinExistence type="predicted"/>
<evidence type="ECO:0000313" key="1">
    <source>
        <dbReference type="EMBL" id="BAH51147.1"/>
    </source>
</evidence>
<dbReference type="KEGG" id="rop:ROP_29000"/>
<dbReference type="HOGENOM" id="CLU_2668659_0_0_11"/>
<reference evidence="1 2" key="1">
    <citation type="submission" date="2009-03" db="EMBL/GenBank/DDBJ databases">
        <title>Comparison of the complete genome sequences of Rhodococcus erythropolis PR4 and Rhodococcus opacus B4.</title>
        <authorList>
            <person name="Takarada H."/>
            <person name="Sekine M."/>
            <person name="Hosoyama A."/>
            <person name="Yamada R."/>
            <person name="Fujisawa T."/>
            <person name="Omata S."/>
            <person name="Shimizu A."/>
            <person name="Tsukatani N."/>
            <person name="Tanikawa S."/>
            <person name="Fujita N."/>
            <person name="Harayama S."/>
        </authorList>
    </citation>
    <scope>NUCLEOTIDE SEQUENCE [LARGE SCALE GENOMIC DNA]</scope>
    <source>
        <strain evidence="1 2">B4</strain>
    </source>
</reference>
<dbReference type="InterPro" id="IPR027417">
    <property type="entry name" value="P-loop_NTPase"/>
</dbReference>
<dbReference type="PATRIC" id="fig|632772.20.peg.3029"/>
<evidence type="ECO:0000313" key="2">
    <source>
        <dbReference type="Proteomes" id="UP000002212"/>
    </source>
</evidence>
<sequence>MTARVRGNLPTEVTSFVGRRRELAEAGKLLRSARLLTLTGPGGVGKTRMARQIAAEVRRSFSDGVWLVELADLAT</sequence>
<gene>
    <name evidence="1" type="ordered locus">ROP_29000</name>
</gene>
<dbReference type="PANTHER" id="PTHR47691">
    <property type="entry name" value="REGULATOR-RELATED"/>
    <property type="match status" value="1"/>
</dbReference>
<dbReference type="OrthoDB" id="9812579at2"/>
<dbReference type="STRING" id="632772.ROP_29000"/>